<dbReference type="PANTHER" id="PTHR10983:SF24">
    <property type="entry name" value="1-ACYLGLYCEROL-3-PHOSPHATE O-ACYLTRANSFERASE 3, ISOFORM E-RELATED"/>
    <property type="match status" value="1"/>
</dbReference>
<keyword evidence="2 7" id="KW-0808">Transferase</keyword>
<dbReference type="EMBL" id="LR782786">
    <property type="protein sequence ID" value="CAB3220646.1"/>
    <property type="molecule type" value="mRNA"/>
</dbReference>
<sequence>MSFKSNFAIHILMAYIYLASGLVVNILQMLCVPLWYFSFKRTYRRMIGLLNHLNWCLIPCVAQWWSGMEVYLYARPGEFEKLGTESIIAILNHRGQLDWVVSWVVAEYSNILGMAKCIAKNSIRYIPVMGWSFWMAESVFLKRKIEKDKKTLEKGFKALASFKQPYWFLIFCEGTRFTPERHQKSIEFERKNGLKPLKHLLQPKTKGFVLTTQGLRNNVDYIYDAAVCFHGDTEPTLMDMLNGKPCKADFLVRRTPISEVPVDDDECAEYLRDLYQDKDELCEYHKHHDTFPIDGQNPKYSDYERRKIENNMLSFTIAITWAVVLLVPLFYYAYMTIVWGTLFQKGMFTFAVLIVSVVFQVMLKAGKPKGAK</sequence>
<keyword evidence="5" id="KW-0472">Membrane</keyword>
<evidence type="ECO:0000256" key="2">
    <source>
        <dbReference type="ARBA" id="ARBA00022679"/>
    </source>
</evidence>
<proteinExistence type="evidence at transcript level"/>
<evidence type="ECO:0000256" key="4">
    <source>
        <dbReference type="ARBA" id="ARBA00023315"/>
    </source>
</evidence>
<name>A0A6F9D6N7_9ASCI</name>
<keyword evidence="3" id="KW-1208">Phospholipid metabolism</keyword>
<feature type="domain" description="Phospholipid/glycerol acyltransferase" evidence="6">
    <location>
        <begin position="87"/>
        <end position="209"/>
    </location>
</feature>
<dbReference type="SMART" id="SM00563">
    <property type="entry name" value="PlsC"/>
    <property type="match status" value="1"/>
</dbReference>
<dbReference type="SUPFAM" id="SSF69593">
    <property type="entry name" value="Glycerol-3-phosphate (1)-acyltransferase"/>
    <property type="match status" value="1"/>
</dbReference>
<dbReference type="PANTHER" id="PTHR10983">
    <property type="entry name" value="1-ACYLGLYCEROL-3-PHOSPHATE ACYLTRANSFERASE-RELATED"/>
    <property type="match status" value="1"/>
</dbReference>
<evidence type="ECO:0000313" key="7">
    <source>
        <dbReference type="EMBL" id="CAB3220646.1"/>
    </source>
</evidence>
<feature type="transmembrane region" description="Helical" evidence="5">
    <location>
        <begin position="346"/>
        <end position="363"/>
    </location>
</feature>
<dbReference type="GO" id="GO:0003841">
    <property type="term" value="F:1-acylglycerol-3-phosphate O-acyltransferase activity"/>
    <property type="evidence" value="ECO:0007669"/>
    <property type="project" value="TreeGrafter"/>
</dbReference>
<protein>
    <submittedName>
        <fullName evidence="7">1-acyl-sn-glycerol-3-phosphate acyltransferase gamma-like</fullName>
    </submittedName>
</protein>
<comment type="similarity">
    <text evidence="1">Belongs to the 1-acyl-sn-glycerol-3-phosphate acyltransferase family.</text>
</comment>
<keyword evidence="3" id="KW-0443">Lipid metabolism</keyword>
<dbReference type="CDD" id="cd07990">
    <property type="entry name" value="LPLAT_LCLAT1-like"/>
    <property type="match status" value="1"/>
</dbReference>
<accession>A0A6F9D6N7</accession>
<dbReference type="Pfam" id="PF16076">
    <property type="entry name" value="Acyltransf_C"/>
    <property type="match status" value="1"/>
</dbReference>
<evidence type="ECO:0000259" key="6">
    <source>
        <dbReference type="SMART" id="SM00563"/>
    </source>
</evidence>
<evidence type="ECO:0000256" key="3">
    <source>
        <dbReference type="ARBA" id="ARBA00023264"/>
    </source>
</evidence>
<evidence type="ECO:0000256" key="5">
    <source>
        <dbReference type="SAM" id="Phobius"/>
    </source>
</evidence>
<gene>
    <name evidence="7" type="primary">Agpat3</name>
</gene>
<reference evidence="7" key="1">
    <citation type="submission" date="2020-04" db="EMBL/GenBank/DDBJ databases">
        <authorList>
            <person name="Neveu A P."/>
        </authorList>
    </citation>
    <scope>NUCLEOTIDE SEQUENCE</scope>
    <source>
        <tissue evidence="7">Whole embryo</tissue>
    </source>
</reference>
<feature type="transmembrane region" description="Helical" evidence="5">
    <location>
        <begin position="12"/>
        <end position="37"/>
    </location>
</feature>
<dbReference type="AlphaFoldDB" id="A0A6F9D6N7"/>
<feature type="transmembrane region" description="Helical" evidence="5">
    <location>
        <begin position="313"/>
        <end position="334"/>
    </location>
</feature>
<dbReference type="InterPro" id="IPR032098">
    <property type="entry name" value="Acyltransf_C"/>
</dbReference>
<keyword evidence="4 7" id="KW-0012">Acyltransferase</keyword>
<keyword evidence="5" id="KW-0812">Transmembrane</keyword>
<dbReference type="InterPro" id="IPR002123">
    <property type="entry name" value="Plipid/glycerol_acylTrfase"/>
</dbReference>
<dbReference type="GO" id="GO:0012505">
    <property type="term" value="C:endomembrane system"/>
    <property type="evidence" value="ECO:0007669"/>
    <property type="project" value="TreeGrafter"/>
</dbReference>
<evidence type="ECO:0000256" key="1">
    <source>
        <dbReference type="ARBA" id="ARBA00008655"/>
    </source>
</evidence>
<keyword evidence="5" id="KW-1133">Transmembrane helix</keyword>
<dbReference type="Pfam" id="PF01553">
    <property type="entry name" value="Acyltransferase"/>
    <property type="match status" value="1"/>
</dbReference>
<organism evidence="7">
    <name type="scientific">Phallusia mammillata</name>
    <dbReference type="NCBI Taxonomy" id="59560"/>
    <lineage>
        <taxon>Eukaryota</taxon>
        <taxon>Metazoa</taxon>
        <taxon>Chordata</taxon>
        <taxon>Tunicata</taxon>
        <taxon>Ascidiacea</taxon>
        <taxon>Phlebobranchia</taxon>
        <taxon>Ascidiidae</taxon>
        <taxon>Phallusia</taxon>
    </lineage>
</organism>